<feature type="domain" description="Aminoglycoside phosphotransferase" evidence="1">
    <location>
        <begin position="8"/>
        <end position="105"/>
    </location>
</feature>
<dbReference type="RefSeq" id="WP_203988183.1">
    <property type="nucleotide sequence ID" value="NZ_BOOU01000053.1"/>
</dbReference>
<dbReference type="InterPro" id="IPR011009">
    <property type="entry name" value="Kinase-like_dom_sf"/>
</dbReference>
<proteinExistence type="predicted"/>
<evidence type="ECO:0000313" key="3">
    <source>
        <dbReference type="Proteomes" id="UP000655287"/>
    </source>
</evidence>
<dbReference type="InterPro" id="IPR002575">
    <property type="entry name" value="Aminoglycoside_PTrfase"/>
</dbReference>
<evidence type="ECO:0000259" key="1">
    <source>
        <dbReference type="Pfam" id="PF01636"/>
    </source>
</evidence>
<dbReference type="Proteomes" id="UP000655287">
    <property type="component" value="Unassembled WGS sequence"/>
</dbReference>
<comment type="caution">
    <text evidence="2">The sequence shown here is derived from an EMBL/GenBank/DDBJ whole genome shotgun (WGS) entry which is preliminary data.</text>
</comment>
<keyword evidence="3" id="KW-1185">Reference proteome</keyword>
<dbReference type="AlphaFoldDB" id="A0A919R349"/>
<gene>
    <name evidence="2" type="ORF">Sru01_38160</name>
</gene>
<name>A0A919R349_9ACTN</name>
<sequence>MIEERLAGGGVNEVVRVGATVRRPAGPWTPTVHRLLAHLAGQGFAGAPRAHGLDERGREVLDFVPGEVAHYPVPGHARTDAALAAAGALLRAYHDASAGFVPPPDAVWYHPPREPAEVVCHGDVATYNCVYRDGLPVAFIDFDTAHPGPRLADVAYAAYRFVPLADPERVGEDAPPVPEQARRLRLFLDAYRLDAPRRAGLPEAVAERLDALVDHMRRRAAAGDRAFARHLADGHDRVYHVDREHVVRHAARFRLL</sequence>
<feature type="domain" description="Aminoglycoside phosphotransferase" evidence="1">
    <location>
        <begin position="107"/>
        <end position="167"/>
    </location>
</feature>
<accession>A0A919R349</accession>
<evidence type="ECO:0000313" key="2">
    <source>
        <dbReference type="EMBL" id="GII78834.1"/>
    </source>
</evidence>
<organism evidence="2 3">
    <name type="scientific">Sphaerisporangium rufum</name>
    <dbReference type="NCBI Taxonomy" id="1381558"/>
    <lineage>
        <taxon>Bacteria</taxon>
        <taxon>Bacillati</taxon>
        <taxon>Actinomycetota</taxon>
        <taxon>Actinomycetes</taxon>
        <taxon>Streptosporangiales</taxon>
        <taxon>Streptosporangiaceae</taxon>
        <taxon>Sphaerisporangium</taxon>
    </lineage>
</organism>
<dbReference type="SUPFAM" id="SSF56112">
    <property type="entry name" value="Protein kinase-like (PK-like)"/>
    <property type="match status" value="1"/>
</dbReference>
<dbReference type="EMBL" id="BOOU01000053">
    <property type="protein sequence ID" value="GII78834.1"/>
    <property type="molecule type" value="Genomic_DNA"/>
</dbReference>
<reference evidence="2" key="1">
    <citation type="submission" date="2021-01" db="EMBL/GenBank/DDBJ databases">
        <title>Whole genome shotgun sequence of Sphaerisporangium rufum NBRC 109079.</title>
        <authorList>
            <person name="Komaki H."/>
            <person name="Tamura T."/>
        </authorList>
    </citation>
    <scope>NUCLEOTIDE SEQUENCE</scope>
    <source>
        <strain evidence="2">NBRC 109079</strain>
    </source>
</reference>
<dbReference type="Pfam" id="PF01636">
    <property type="entry name" value="APH"/>
    <property type="match status" value="2"/>
</dbReference>
<dbReference type="Gene3D" id="3.90.1200.10">
    <property type="match status" value="1"/>
</dbReference>
<protein>
    <submittedName>
        <fullName evidence="2">Phosphotransferase</fullName>
    </submittedName>
</protein>